<evidence type="ECO:0000256" key="13">
    <source>
        <dbReference type="ARBA" id="ARBA00023157"/>
    </source>
</evidence>
<comment type="subcellular location">
    <subcellularLocation>
        <location evidence="1">Membrane</location>
        <topology evidence="1">Single-pass membrane protein</topology>
    </subcellularLocation>
</comment>
<keyword evidence="5" id="KW-0808">Transferase</keyword>
<feature type="domain" description="Protein kinase" evidence="21">
    <location>
        <begin position="526"/>
        <end position="849"/>
    </location>
</feature>
<dbReference type="PROSITE" id="PS00107">
    <property type="entry name" value="PROTEIN_KINASE_ATP"/>
    <property type="match status" value="1"/>
</dbReference>
<dbReference type="PROSITE" id="PS50011">
    <property type="entry name" value="PROTEIN_KINASE_DOM"/>
    <property type="match status" value="1"/>
</dbReference>
<dbReference type="FunFam" id="1.10.510.10:FF:000384">
    <property type="entry name" value="G-type lectin S-receptor-like serine/threonine-protein kinase"/>
    <property type="match status" value="1"/>
</dbReference>
<dbReference type="InterPro" id="IPR008271">
    <property type="entry name" value="Ser/Thr_kinase_AS"/>
</dbReference>
<evidence type="ECO:0000256" key="15">
    <source>
        <dbReference type="ARBA" id="ARBA00023180"/>
    </source>
</evidence>
<evidence type="ECO:0000256" key="7">
    <source>
        <dbReference type="ARBA" id="ARBA00022729"/>
    </source>
</evidence>
<evidence type="ECO:0000256" key="4">
    <source>
        <dbReference type="ARBA" id="ARBA00022536"/>
    </source>
</evidence>
<evidence type="ECO:0000256" key="9">
    <source>
        <dbReference type="ARBA" id="ARBA00022777"/>
    </source>
</evidence>
<keyword evidence="6 19" id="KW-0812">Transmembrane</keyword>
<comment type="catalytic activity">
    <reaction evidence="16">
        <text>L-threonyl-[protein] + ATP = O-phospho-L-threonyl-[protein] + ADP + H(+)</text>
        <dbReference type="Rhea" id="RHEA:46608"/>
        <dbReference type="Rhea" id="RHEA-COMP:11060"/>
        <dbReference type="Rhea" id="RHEA-COMP:11605"/>
        <dbReference type="ChEBI" id="CHEBI:15378"/>
        <dbReference type="ChEBI" id="CHEBI:30013"/>
        <dbReference type="ChEBI" id="CHEBI:30616"/>
        <dbReference type="ChEBI" id="CHEBI:61977"/>
        <dbReference type="ChEBI" id="CHEBI:456216"/>
        <dbReference type="EC" id="2.7.11.1"/>
    </reaction>
</comment>
<dbReference type="SUPFAM" id="SSF57414">
    <property type="entry name" value="Hairpin loop containing domain-like"/>
    <property type="match status" value="1"/>
</dbReference>
<evidence type="ECO:0000256" key="2">
    <source>
        <dbReference type="ARBA" id="ARBA00012513"/>
    </source>
</evidence>
<dbReference type="PIRSF" id="PIRSF000641">
    <property type="entry name" value="SRK"/>
    <property type="match status" value="1"/>
</dbReference>
<evidence type="ECO:0000256" key="14">
    <source>
        <dbReference type="ARBA" id="ARBA00023170"/>
    </source>
</evidence>
<evidence type="ECO:0000256" key="19">
    <source>
        <dbReference type="SAM" id="Phobius"/>
    </source>
</evidence>
<evidence type="ECO:0000259" key="22">
    <source>
        <dbReference type="PROSITE" id="PS50927"/>
    </source>
</evidence>
<keyword evidence="14" id="KW-0675">Receptor</keyword>
<dbReference type="EC" id="2.7.11.1" evidence="2"/>
<feature type="binding site" evidence="18">
    <location>
        <position position="557"/>
    </location>
    <ligand>
        <name>ATP</name>
        <dbReference type="ChEBI" id="CHEBI:30616"/>
    </ligand>
</feature>
<dbReference type="Proteomes" id="UP000886520">
    <property type="component" value="Chromosome 21"/>
</dbReference>
<dbReference type="InterPro" id="IPR001245">
    <property type="entry name" value="Ser-Thr/Tyr_kinase_cat_dom"/>
</dbReference>
<dbReference type="Gene3D" id="2.90.10.10">
    <property type="entry name" value="Bulb-type lectin domain"/>
    <property type="match status" value="1"/>
</dbReference>
<dbReference type="InterPro" id="IPR003609">
    <property type="entry name" value="Pan_app"/>
</dbReference>
<evidence type="ECO:0000256" key="10">
    <source>
        <dbReference type="ARBA" id="ARBA00022840"/>
    </source>
</evidence>
<dbReference type="InterPro" id="IPR024171">
    <property type="entry name" value="SRK-like_kinase"/>
</dbReference>
<dbReference type="PANTHER" id="PTHR47976:SF115">
    <property type="entry name" value="RECEPTOR-LIKE SERINE_THREONINE-PROTEIN KINASE"/>
    <property type="match status" value="1"/>
</dbReference>
<dbReference type="Gene3D" id="1.10.510.10">
    <property type="entry name" value="Transferase(Phosphotransferase) domain 1"/>
    <property type="match status" value="1"/>
</dbReference>
<feature type="transmembrane region" description="Helical" evidence="19">
    <location>
        <begin position="466"/>
        <end position="491"/>
    </location>
</feature>
<gene>
    <name evidence="23" type="ORF">GOP47_0022215</name>
</gene>
<proteinExistence type="predicted"/>
<dbReference type="InterPro" id="IPR011009">
    <property type="entry name" value="Kinase-like_dom_sf"/>
</dbReference>
<keyword evidence="8 18" id="KW-0547">Nucleotide-binding</keyword>
<keyword evidence="24" id="KW-1185">Reference proteome</keyword>
<dbReference type="SMART" id="SM00108">
    <property type="entry name" value="B_lectin"/>
    <property type="match status" value="1"/>
</dbReference>
<dbReference type="InterPro" id="IPR001480">
    <property type="entry name" value="Bulb-type_lectin_dom"/>
</dbReference>
<feature type="domain" description="Bulb-type lectin" evidence="22">
    <location>
        <begin position="27"/>
        <end position="167"/>
    </location>
</feature>
<keyword evidence="7 20" id="KW-0732">Signal</keyword>
<evidence type="ECO:0000256" key="20">
    <source>
        <dbReference type="SAM" id="SignalP"/>
    </source>
</evidence>
<evidence type="ECO:0000256" key="18">
    <source>
        <dbReference type="PROSITE-ProRule" id="PRU10141"/>
    </source>
</evidence>
<evidence type="ECO:0000259" key="21">
    <source>
        <dbReference type="PROSITE" id="PS50011"/>
    </source>
</evidence>
<keyword evidence="12 19" id="KW-0472">Membrane</keyword>
<keyword evidence="10 18" id="KW-0067">ATP-binding</keyword>
<evidence type="ECO:0000256" key="8">
    <source>
        <dbReference type="ARBA" id="ARBA00022741"/>
    </source>
</evidence>
<evidence type="ECO:0000313" key="24">
    <source>
        <dbReference type="Proteomes" id="UP000886520"/>
    </source>
</evidence>
<evidence type="ECO:0000256" key="5">
    <source>
        <dbReference type="ARBA" id="ARBA00022679"/>
    </source>
</evidence>
<feature type="chain" id="PRO_5038999702" description="non-specific serine/threonine protein kinase" evidence="20">
    <location>
        <begin position="22"/>
        <end position="898"/>
    </location>
</feature>
<evidence type="ECO:0000256" key="6">
    <source>
        <dbReference type="ARBA" id="ARBA00022692"/>
    </source>
</evidence>
<dbReference type="InterPro" id="IPR017441">
    <property type="entry name" value="Protein_kinase_ATP_BS"/>
</dbReference>
<dbReference type="FunFam" id="3.30.200.20:FF:000178">
    <property type="entry name" value="serine/threonine-protein kinase PBS1-like"/>
    <property type="match status" value="1"/>
</dbReference>
<dbReference type="PANTHER" id="PTHR47976">
    <property type="entry name" value="G-TYPE LECTIN S-RECEPTOR-LIKE SERINE/THREONINE-PROTEIN KINASE SD2-5"/>
    <property type="match status" value="1"/>
</dbReference>
<evidence type="ECO:0000256" key="12">
    <source>
        <dbReference type="ARBA" id="ARBA00023136"/>
    </source>
</evidence>
<dbReference type="Pfam" id="PF07714">
    <property type="entry name" value="PK_Tyr_Ser-Thr"/>
    <property type="match status" value="1"/>
</dbReference>
<dbReference type="GO" id="GO:0016020">
    <property type="term" value="C:membrane"/>
    <property type="evidence" value="ECO:0007669"/>
    <property type="project" value="UniProtKB-SubCell"/>
</dbReference>
<keyword evidence="15" id="KW-0325">Glycoprotein</keyword>
<evidence type="ECO:0000313" key="23">
    <source>
        <dbReference type="EMBL" id="KAI5063668.1"/>
    </source>
</evidence>
<feature type="signal peptide" evidence="20">
    <location>
        <begin position="1"/>
        <end position="21"/>
    </location>
</feature>
<dbReference type="SMART" id="SM00220">
    <property type="entry name" value="S_TKc"/>
    <property type="match status" value="1"/>
</dbReference>
<keyword evidence="11 19" id="KW-1133">Transmembrane helix</keyword>
<dbReference type="GO" id="GO:0004674">
    <property type="term" value="F:protein serine/threonine kinase activity"/>
    <property type="evidence" value="ECO:0007669"/>
    <property type="project" value="UniProtKB-KW"/>
</dbReference>
<comment type="catalytic activity">
    <reaction evidence="17">
        <text>L-seryl-[protein] + ATP = O-phospho-L-seryl-[protein] + ADP + H(+)</text>
        <dbReference type="Rhea" id="RHEA:17989"/>
        <dbReference type="Rhea" id="RHEA-COMP:9863"/>
        <dbReference type="Rhea" id="RHEA-COMP:11604"/>
        <dbReference type="ChEBI" id="CHEBI:15378"/>
        <dbReference type="ChEBI" id="CHEBI:29999"/>
        <dbReference type="ChEBI" id="CHEBI:30616"/>
        <dbReference type="ChEBI" id="CHEBI:83421"/>
        <dbReference type="ChEBI" id="CHEBI:456216"/>
        <dbReference type="EC" id="2.7.11.1"/>
    </reaction>
</comment>
<reference evidence="23" key="1">
    <citation type="submission" date="2021-01" db="EMBL/GenBank/DDBJ databases">
        <title>Adiantum capillus-veneris genome.</title>
        <authorList>
            <person name="Fang Y."/>
            <person name="Liao Q."/>
        </authorList>
    </citation>
    <scope>NUCLEOTIDE SEQUENCE</scope>
    <source>
        <strain evidence="23">H3</strain>
        <tissue evidence="23">Leaf</tissue>
    </source>
</reference>
<dbReference type="Gene3D" id="3.30.200.20">
    <property type="entry name" value="Phosphorylase Kinase, domain 1"/>
    <property type="match status" value="1"/>
</dbReference>
<keyword evidence="13" id="KW-1015">Disulfide bond</keyword>
<keyword evidence="4" id="KW-0245">EGF-like domain</keyword>
<evidence type="ECO:0000256" key="11">
    <source>
        <dbReference type="ARBA" id="ARBA00022989"/>
    </source>
</evidence>
<dbReference type="InterPro" id="IPR051343">
    <property type="entry name" value="G-type_lectin_kinases/EP1-like"/>
</dbReference>
<organism evidence="23 24">
    <name type="scientific">Adiantum capillus-veneris</name>
    <name type="common">Maidenhair fern</name>
    <dbReference type="NCBI Taxonomy" id="13818"/>
    <lineage>
        <taxon>Eukaryota</taxon>
        <taxon>Viridiplantae</taxon>
        <taxon>Streptophyta</taxon>
        <taxon>Embryophyta</taxon>
        <taxon>Tracheophyta</taxon>
        <taxon>Polypodiopsida</taxon>
        <taxon>Polypodiidae</taxon>
        <taxon>Polypodiales</taxon>
        <taxon>Pteridineae</taxon>
        <taxon>Pteridaceae</taxon>
        <taxon>Vittarioideae</taxon>
        <taxon>Adiantum</taxon>
    </lineage>
</organism>
<dbReference type="OrthoDB" id="1886655at2759"/>
<dbReference type="SUPFAM" id="SSF56112">
    <property type="entry name" value="Protein kinase-like (PK-like)"/>
    <property type="match status" value="1"/>
</dbReference>
<dbReference type="EMBL" id="JABFUD020000021">
    <property type="protein sequence ID" value="KAI5063668.1"/>
    <property type="molecule type" value="Genomic_DNA"/>
</dbReference>
<dbReference type="InterPro" id="IPR000719">
    <property type="entry name" value="Prot_kinase_dom"/>
</dbReference>
<evidence type="ECO:0000256" key="3">
    <source>
        <dbReference type="ARBA" id="ARBA00022527"/>
    </source>
</evidence>
<dbReference type="AlphaFoldDB" id="A0A9D4Z5Z1"/>
<comment type="caution">
    <text evidence="23">The sequence shown here is derived from an EMBL/GenBank/DDBJ whole genome shotgun (WGS) entry which is preliminary data.</text>
</comment>
<keyword evidence="9" id="KW-0418">Kinase</keyword>
<dbReference type="Pfam" id="PF00024">
    <property type="entry name" value="PAN_1"/>
    <property type="match status" value="1"/>
</dbReference>
<evidence type="ECO:0000256" key="16">
    <source>
        <dbReference type="ARBA" id="ARBA00047899"/>
    </source>
</evidence>
<dbReference type="GO" id="GO:0005524">
    <property type="term" value="F:ATP binding"/>
    <property type="evidence" value="ECO:0007669"/>
    <property type="project" value="UniProtKB-UniRule"/>
</dbReference>
<dbReference type="InterPro" id="IPR036426">
    <property type="entry name" value="Bulb-type_lectin_dom_sf"/>
</dbReference>
<name>A0A9D4Z5Z1_ADICA</name>
<keyword evidence="3" id="KW-0723">Serine/threonine-protein kinase</keyword>
<evidence type="ECO:0000256" key="1">
    <source>
        <dbReference type="ARBA" id="ARBA00004167"/>
    </source>
</evidence>
<evidence type="ECO:0000256" key="17">
    <source>
        <dbReference type="ARBA" id="ARBA00048679"/>
    </source>
</evidence>
<sequence length="898" mass="98183">MILKCFHAVLLAFELNALMYTLLPHLISGAGSIAGLPSSVPLGTSFTTAHTFWMQSQNERFQLDLRSWVDAGVEQCMGGVRFTFKTPNALMWTFNSLPEPLIGSHCTLSLRSDGVLALSLTAAASSSPVVAWQTPTAGLQVQNLTLQDDGNLVLVDDAGGVVWESFGYFHHLFLIPSNMRFVQNITLYDRVPLYSDFSTPGCYALRMGSQGRLEMFTRSNMYVYHSIGINTTDSGDGEVADYIVIHQDIEFYSSQGIFLGSVAHNILNDDPLPNGTDLVGSALFKDGNLMINRPSPENPNHHLWYFNSSISNYCNFPLVCGEYGLCNPETRECSCPPGFQITSSKPACTAQDEPTRKCSCPQEYQMPNFNSTCVPIDPSLSLRAINVSFHAQPSAFSVASQDECRNLCEKNASCNAALFDSNSLSCALFPMLYTVGLPSQGISTGQVMFLKITSTSSNRSSRSSTAIIASTTIVGAALIMIIAFLVVWRWWWQPHHIRMKAQERFLQEISKLPPRFSYKELQAATNDFSKRLGTGGFGSVYEGVLNTPNGVVKVAVKRLDQVGVLTEHNMDHQFKAEVATIGSVSHVNLVSLKGFCMEKNARLLVFEFMPRGSLDRWLYEPQADESGSSASDKKDLVPLTDSSHEILNWETRCRIALDTAKGLEYLHHQSAESIVHCDVKPGNILLDEDFHAKVGDFGLAKLMGNDSQSFAMTTLKGTRGYLAPEWLQHASITAKSDVYSYGVVLLELLTGRRSLDPEHGHLPTWVVKTISAGNNTTSASTANGATSLDFETMNASLIQDAIMDHRLPCDSVPKDSFQQVLMLALACVQADPGDRPSMASVVQMLEDILEVSYSPPSLKLGHLRQHSYAATLSGSDTTSCSISGAAFSGLGRGACDGR</sequence>
<protein>
    <recommendedName>
        <fullName evidence="2">non-specific serine/threonine protein kinase</fullName>
        <ecNumber evidence="2">2.7.11.1</ecNumber>
    </recommendedName>
</protein>
<dbReference type="SUPFAM" id="SSF51110">
    <property type="entry name" value="alpha-D-mannose-specific plant lectins"/>
    <property type="match status" value="1"/>
</dbReference>
<dbReference type="PROSITE" id="PS50927">
    <property type="entry name" value="BULB_LECTIN"/>
    <property type="match status" value="1"/>
</dbReference>
<accession>A0A9D4Z5Z1</accession>
<dbReference type="PROSITE" id="PS00108">
    <property type="entry name" value="PROTEIN_KINASE_ST"/>
    <property type="match status" value="1"/>
</dbReference>